<dbReference type="SMART" id="SM00840">
    <property type="entry name" value="DALR_2"/>
    <property type="match status" value="1"/>
</dbReference>
<accession>A0A6C1FB70</accession>
<feature type="binding site" evidence="12">
    <location>
        <position position="269"/>
    </location>
    <ligand>
        <name>ATP</name>
        <dbReference type="ChEBI" id="CHEBI:30616"/>
    </ligand>
</feature>
<gene>
    <name evidence="12" type="primary">cysS</name>
    <name evidence="14" type="ORF">GUU85_02290</name>
</gene>
<dbReference type="FunFam" id="3.40.50.620:FF:000009">
    <property type="entry name" value="Cysteine--tRNA ligase"/>
    <property type="match status" value="1"/>
</dbReference>
<comment type="similarity">
    <text evidence="2 12">Belongs to the class-I aminoacyl-tRNA synthetase family.</text>
</comment>
<dbReference type="InterPro" id="IPR032678">
    <property type="entry name" value="tRNA-synt_1_cat_dom"/>
</dbReference>
<dbReference type="EMBL" id="CP047588">
    <property type="protein sequence ID" value="QIE02168.1"/>
    <property type="molecule type" value="Genomic_DNA"/>
</dbReference>
<evidence type="ECO:0000256" key="4">
    <source>
        <dbReference type="ARBA" id="ARBA00022490"/>
    </source>
</evidence>
<keyword evidence="5 12" id="KW-0436">Ligase</keyword>
<name>A0A6C1FB70_BUCUN</name>
<dbReference type="GO" id="GO:0008270">
    <property type="term" value="F:zinc ion binding"/>
    <property type="evidence" value="ECO:0007669"/>
    <property type="project" value="UniProtKB-UniRule"/>
</dbReference>
<dbReference type="EC" id="6.1.1.16" evidence="12"/>
<feature type="binding site" evidence="12">
    <location>
        <position position="28"/>
    </location>
    <ligand>
        <name>Zn(2+)</name>
        <dbReference type="ChEBI" id="CHEBI:29105"/>
    </ligand>
</feature>
<dbReference type="SUPFAM" id="SSF47323">
    <property type="entry name" value="Anticodon-binding domain of a subclass of class I aminoacyl-tRNA synthetases"/>
    <property type="match status" value="1"/>
</dbReference>
<dbReference type="AlphaFoldDB" id="A0A6C1FB70"/>
<evidence type="ECO:0000259" key="13">
    <source>
        <dbReference type="SMART" id="SM00840"/>
    </source>
</evidence>
<evidence type="ECO:0000313" key="15">
    <source>
        <dbReference type="Proteomes" id="UP000502958"/>
    </source>
</evidence>
<feature type="binding site" evidence="12">
    <location>
        <position position="209"/>
    </location>
    <ligand>
        <name>Zn(2+)</name>
        <dbReference type="ChEBI" id="CHEBI:29105"/>
    </ligand>
</feature>
<protein>
    <recommendedName>
        <fullName evidence="12">Cysteine--tRNA ligase</fullName>
        <ecNumber evidence="12">6.1.1.16</ecNumber>
    </recommendedName>
    <alternativeName>
        <fullName evidence="12">Cysteinyl-tRNA synthetase</fullName>
        <shortName evidence="12">CysRS</shortName>
    </alternativeName>
</protein>
<dbReference type="CDD" id="cd00672">
    <property type="entry name" value="CysRS_core"/>
    <property type="match status" value="1"/>
</dbReference>
<evidence type="ECO:0000256" key="10">
    <source>
        <dbReference type="ARBA" id="ARBA00022917"/>
    </source>
</evidence>
<comment type="subcellular location">
    <subcellularLocation>
        <location evidence="1 12">Cytoplasm</location>
    </subcellularLocation>
</comment>
<feature type="short sequence motif" description="'KMSKS' region" evidence="12">
    <location>
        <begin position="266"/>
        <end position="270"/>
    </location>
</feature>
<dbReference type="SUPFAM" id="SSF52374">
    <property type="entry name" value="Nucleotidylyl transferase"/>
    <property type="match status" value="1"/>
</dbReference>
<keyword evidence="9 12" id="KW-0067">ATP-binding</keyword>
<comment type="subunit">
    <text evidence="3 12">Monomer.</text>
</comment>
<comment type="cofactor">
    <cofactor evidence="12">
        <name>Zn(2+)</name>
        <dbReference type="ChEBI" id="CHEBI:29105"/>
    </cofactor>
    <text evidence="12">Binds 1 zinc ion per subunit.</text>
</comment>
<feature type="binding site" evidence="12">
    <location>
        <position position="234"/>
    </location>
    <ligand>
        <name>Zn(2+)</name>
        <dbReference type="ChEBI" id="CHEBI:29105"/>
    </ligand>
</feature>
<dbReference type="InterPro" id="IPR015803">
    <property type="entry name" value="Cys-tRNA-ligase"/>
</dbReference>
<comment type="catalytic activity">
    <reaction evidence="12">
        <text>tRNA(Cys) + L-cysteine + ATP = L-cysteinyl-tRNA(Cys) + AMP + diphosphate</text>
        <dbReference type="Rhea" id="RHEA:17773"/>
        <dbReference type="Rhea" id="RHEA-COMP:9661"/>
        <dbReference type="Rhea" id="RHEA-COMP:9679"/>
        <dbReference type="ChEBI" id="CHEBI:30616"/>
        <dbReference type="ChEBI" id="CHEBI:33019"/>
        <dbReference type="ChEBI" id="CHEBI:35235"/>
        <dbReference type="ChEBI" id="CHEBI:78442"/>
        <dbReference type="ChEBI" id="CHEBI:78517"/>
        <dbReference type="ChEBI" id="CHEBI:456215"/>
        <dbReference type="EC" id="6.1.1.16"/>
    </reaction>
</comment>
<dbReference type="GO" id="GO:0005524">
    <property type="term" value="F:ATP binding"/>
    <property type="evidence" value="ECO:0007669"/>
    <property type="project" value="UniProtKB-UniRule"/>
</dbReference>
<dbReference type="Proteomes" id="UP000502958">
    <property type="component" value="Chromosome"/>
</dbReference>
<keyword evidence="10 12" id="KW-0648">Protein biosynthesis</keyword>
<keyword evidence="6 12" id="KW-0479">Metal-binding</keyword>
<dbReference type="InterPro" id="IPR014729">
    <property type="entry name" value="Rossmann-like_a/b/a_fold"/>
</dbReference>
<dbReference type="PANTHER" id="PTHR10890">
    <property type="entry name" value="CYSTEINYL-TRNA SYNTHETASE"/>
    <property type="match status" value="1"/>
</dbReference>
<dbReference type="GO" id="GO:0006423">
    <property type="term" value="P:cysteinyl-tRNA aminoacylation"/>
    <property type="evidence" value="ECO:0007669"/>
    <property type="project" value="UniProtKB-UniRule"/>
</dbReference>
<evidence type="ECO:0000256" key="9">
    <source>
        <dbReference type="ARBA" id="ARBA00022840"/>
    </source>
</evidence>
<evidence type="ECO:0000256" key="7">
    <source>
        <dbReference type="ARBA" id="ARBA00022741"/>
    </source>
</evidence>
<evidence type="ECO:0000256" key="2">
    <source>
        <dbReference type="ARBA" id="ARBA00005594"/>
    </source>
</evidence>
<dbReference type="InterPro" id="IPR009080">
    <property type="entry name" value="tRNAsynth_Ia_anticodon-bd"/>
</dbReference>
<organism evidence="14 15">
    <name type="scientific">Buchnera aphidicola subsp. Uroleucon sonchi</name>
    <dbReference type="NCBI Taxonomy" id="118118"/>
    <lineage>
        <taxon>Bacteria</taxon>
        <taxon>Pseudomonadati</taxon>
        <taxon>Pseudomonadota</taxon>
        <taxon>Gammaproteobacteria</taxon>
        <taxon>Enterobacterales</taxon>
        <taxon>Erwiniaceae</taxon>
        <taxon>Buchnera</taxon>
    </lineage>
</organism>
<feature type="domain" description="Cysteinyl-tRNA synthetase class Ia DALR" evidence="13">
    <location>
        <begin position="341"/>
        <end position="402"/>
    </location>
</feature>
<evidence type="ECO:0000256" key="1">
    <source>
        <dbReference type="ARBA" id="ARBA00004496"/>
    </source>
</evidence>
<dbReference type="Pfam" id="PF09190">
    <property type="entry name" value="DALR_2"/>
    <property type="match status" value="1"/>
</dbReference>
<dbReference type="GO" id="GO:0005829">
    <property type="term" value="C:cytosol"/>
    <property type="evidence" value="ECO:0007669"/>
    <property type="project" value="TreeGrafter"/>
</dbReference>
<dbReference type="Gene3D" id="3.40.50.620">
    <property type="entry name" value="HUPs"/>
    <property type="match status" value="1"/>
</dbReference>
<dbReference type="PANTHER" id="PTHR10890:SF3">
    <property type="entry name" value="CYSTEINE--TRNA LIGASE, CYTOPLASMIC"/>
    <property type="match status" value="1"/>
</dbReference>
<dbReference type="GO" id="GO:0004817">
    <property type="term" value="F:cysteine-tRNA ligase activity"/>
    <property type="evidence" value="ECO:0007669"/>
    <property type="project" value="UniProtKB-UniRule"/>
</dbReference>
<dbReference type="InterPro" id="IPR015273">
    <property type="entry name" value="Cys-tRNA-synt_Ia_DALR"/>
</dbReference>
<dbReference type="HAMAP" id="MF_00041">
    <property type="entry name" value="Cys_tRNA_synth"/>
    <property type="match status" value="1"/>
</dbReference>
<sequence length="462" mass="54300">MLKIFNTLTSKKEIFKSIQKNKINLYVCGVTVYDFCHIGHGRTFVVFDIVVRYLRLIGFQVKYVRNITDIDDKIIQKSITKNTNVYDLTNLMIQEMHQDLSLLGISPPDSEPRITDYINNIIQIIIKLINNRHAYLNQNGDVIFSVDSYPHYGNLSGQSLKFLKSGSRIPINYTKKNPLDFILWKITDEKEYSWDSPWGKGRPGWHIECTAINNVFFQDYVDIHGGGSDLLFPHHENERAQSQCLNNKSKINFWMHTGVVISENQKMSKSLNNVYFLKDILKDYDAEIICYFFLSTHYRHPIHYSRIHVDQAAISLKYLYSSLNNTYPISNEDEGMNFELEFYNAMNDDFNTPKVFSIFLQIAKKINFFKKKDMLKTNKFSFRLKKLANYLGFLSKQPEDFLKNRPILNTSLEKKIEYLIKKRHIARKLKLWKEADEIRSKLISLDILLEDLDDGTTTWRKK</sequence>
<keyword evidence="8 12" id="KW-0862">Zinc</keyword>
<evidence type="ECO:0000256" key="6">
    <source>
        <dbReference type="ARBA" id="ARBA00022723"/>
    </source>
</evidence>
<keyword evidence="7 12" id="KW-0547">Nucleotide-binding</keyword>
<keyword evidence="4 12" id="KW-0963">Cytoplasm</keyword>
<feature type="short sequence motif" description="'HIGH' region" evidence="12">
    <location>
        <begin position="30"/>
        <end position="40"/>
    </location>
</feature>
<evidence type="ECO:0000256" key="5">
    <source>
        <dbReference type="ARBA" id="ARBA00022598"/>
    </source>
</evidence>
<proteinExistence type="inferred from homology"/>
<feature type="binding site" evidence="12">
    <location>
        <position position="238"/>
    </location>
    <ligand>
        <name>Zn(2+)</name>
        <dbReference type="ChEBI" id="CHEBI:29105"/>
    </ligand>
</feature>
<dbReference type="RefSeq" id="WP_163119543.1">
    <property type="nucleotide sequence ID" value="NZ_CP047588.1"/>
</dbReference>
<evidence type="ECO:0000256" key="8">
    <source>
        <dbReference type="ARBA" id="ARBA00022833"/>
    </source>
</evidence>
<keyword evidence="11 12" id="KW-0030">Aminoacyl-tRNA synthetase</keyword>
<evidence type="ECO:0000313" key="14">
    <source>
        <dbReference type="EMBL" id="QIE02168.1"/>
    </source>
</evidence>
<dbReference type="PRINTS" id="PR00983">
    <property type="entry name" value="TRNASYNTHCYS"/>
</dbReference>
<dbReference type="NCBIfam" id="TIGR00435">
    <property type="entry name" value="cysS"/>
    <property type="match status" value="1"/>
</dbReference>
<dbReference type="Pfam" id="PF01406">
    <property type="entry name" value="tRNA-synt_1e"/>
    <property type="match status" value="1"/>
</dbReference>
<reference evidence="14 15" key="1">
    <citation type="submission" date="2020-01" db="EMBL/GenBank/DDBJ databases">
        <title>Complete genome of Buchnera aphidicola isolated from Chaitophorus populeti.</title>
        <authorList>
            <person name="Park J."/>
            <person name="Xi H."/>
        </authorList>
    </citation>
    <scope>NUCLEOTIDE SEQUENCE [LARGE SCALE GENOMIC DNA]</scope>
    <source>
        <strain evidence="14 15">UsonBac</strain>
    </source>
</reference>
<dbReference type="InterPro" id="IPR024909">
    <property type="entry name" value="Cys-tRNA/MSH_ligase"/>
</dbReference>
<dbReference type="CDD" id="cd07963">
    <property type="entry name" value="Anticodon_Ia_Cys"/>
    <property type="match status" value="1"/>
</dbReference>
<evidence type="ECO:0000256" key="3">
    <source>
        <dbReference type="ARBA" id="ARBA00011245"/>
    </source>
</evidence>
<evidence type="ECO:0000256" key="12">
    <source>
        <dbReference type="HAMAP-Rule" id="MF_00041"/>
    </source>
</evidence>
<dbReference type="Gene3D" id="1.20.120.1910">
    <property type="entry name" value="Cysteine-tRNA ligase, C-terminal anti-codon recognition domain"/>
    <property type="match status" value="1"/>
</dbReference>
<evidence type="ECO:0000256" key="11">
    <source>
        <dbReference type="ARBA" id="ARBA00023146"/>
    </source>
</evidence>